<dbReference type="STRING" id="89093.SAMN04488558_104148"/>
<sequence>MANYIILSPSKEMDASPGQQIAEKHDLTQAIQAKLKGLNRLEIAQLFQIKGNLLNQVETYFTKLDTDQAKAAYLTYQGLAFRQIDWSNLDLAYCDQHLRILSALYGPLKPSDPIHPYRLDLQVALKIHGKSLRALWEPIISDYFKGATIYNLASKEFSQLISAPDCEVIDIQFIKRTGKNLPSATTKKLRGQLAQHLLLAQNFDLETFNAFATKVKADQFTTDINQQTVTYVFKA</sequence>
<dbReference type="RefSeq" id="WP_092571376.1">
    <property type="nucleotide sequence ID" value="NZ_CALUDV010000003.1"/>
</dbReference>
<dbReference type="OrthoDB" id="9777133at2"/>
<dbReference type="EMBL" id="FOEN01000004">
    <property type="protein sequence ID" value="SEQ04688.1"/>
    <property type="molecule type" value="Genomic_DNA"/>
</dbReference>
<accession>A0A1H9CVU2</accession>
<dbReference type="Proteomes" id="UP000198833">
    <property type="component" value="Unassembled WGS sequence"/>
</dbReference>
<dbReference type="GO" id="GO:0033194">
    <property type="term" value="P:response to hydroperoxide"/>
    <property type="evidence" value="ECO:0007669"/>
    <property type="project" value="TreeGrafter"/>
</dbReference>
<dbReference type="GO" id="GO:0005829">
    <property type="term" value="C:cytosol"/>
    <property type="evidence" value="ECO:0007669"/>
    <property type="project" value="TreeGrafter"/>
</dbReference>
<gene>
    <name evidence="1" type="ORF">SAMN04488558_104148</name>
</gene>
<protein>
    <submittedName>
        <fullName evidence="1">Uncharacterized protein</fullName>
    </submittedName>
</protein>
<dbReference type="AlphaFoldDB" id="A0A1H9CVU2"/>
<proteinExistence type="predicted"/>
<reference evidence="1 2" key="1">
    <citation type="submission" date="2016-10" db="EMBL/GenBank/DDBJ databases">
        <authorList>
            <person name="de Groot N.N."/>
        </authorList>
    </citation>
    <scope>NUCLEOTIDE SEQUENCE [LARGE SCALE GENOMIC DNA]</scope>
    <source>
        <strain evidence="1 2">DSM 15695</strain>
    </source>
</reference>
<keyword evidence="2" id="KW-1185">Reference proteome</keyword>
<evidence type="ECO:0000313" key="1">
    <source>
        <dbReference type="EMBL" id="SEQ04688.1"/>
    </source>
</evidence>
<evidence type="ECO:0000313" key="2">
    <source>
        <dbReference type="Proteomes" id="UP000198833"/>
    </source>
</evidence>
<organism evidence="1 2">
    <name type="scientific">Ignavigranum ruoffiae</name>
    <dbReference type="NCBI Taxonomy" id="89093"/>
    <lineage>
        <taxon>Bacteria</taxon>
        <taxon>Bacillati</taxon>
        <taxon>Bacillota</taxon>
        <taxon>Bacilli</taxon>
        <taxon>Lactobacillales</taxon>
        <taxon>Aerococcaceae</taxon>
        <taxon>Ignavigranum</taxon>
    </lineage>
</organism>
<dbReference type="PANTHER" id="PTHR30283">
    <property type="entry name" value="PEROXIDE STRESS RESPONSE PROTEIN YAAA"/>
    <property type="match status" value="1"/>
</dbReference>
<name>A0A1H9CVU2_9LACT</name>
<dbReference type="InterPro" id="IPR005583">
    <property type="entry name" value="YaaA"/>
</dbReference>
<dbReference type="PANTHER" id="PTHR30283:SF4">
    <property type="entry name" value="PEROXIDE STRESS RESISTANCE PROTEIN YAAA"/>
    <property type="match status" value="1"/>
</dbReference>
<dbReference type="Pfam" id="PF03883">
    <property type="entry name" value="H2O2_YaaD"/>
    <property type="match status" value="1"/>
</dbReference>